<dbReference type="Proteomes" id="UP001164250">
    <property type="component" value="Chromosome 8"/>
</dbReference>
<gene>
    <name evidence="1" type="ORF">Patl1_14394</name>
</gene>
<evidence type="ECO:0000313" key="1">
    <source>
        <dbReference type="EMBL" id="KAJ0091279.1"/>
    </source>
</evidence>
<evidence type="ECO:0000313" key="2">
    <source>
        <dbReference type="Proteomes" id="UP001164250"/>
    </source>
</evidence>
<organism evidence="1 2">
    <name type="scientific">Pistacia atlantica</name>
    <dbReference type="NCBI Taxonomy" id="434234"/>
    <lineage>
        <taxon>Eukaryota</taxon>
        <taxon>Viridiplantae</taxon>
        <taxon>Streptophyta</taxon>
        <taxon>Embryophyta</taxon>
        <taxon>Tracheophyta</taxon>
        <taxon>Spermatophyta</taxon>
        <taxon>Magnoliopsida</taxon>
        <taxon>eudicotyledons</taxon>
        <taxon>Gunneridae</taxon>
        <taxon>Pentapetalae</taxon>
        <taxon>rosids</taxon>
        <taxon>malvids</taxon>
        <taxon>Sapindales</taxon>
        <taxon>Anacardiaceae</taxon>
        <taxon>Pistacia</taxon>
    </lineage>
</organism>
<proteinExistence type="predicted"/>
<accession>A0ACC1AX69</accession>
<protein>
    <submittedName>
        <fullName evidence="1">Uncharacterized protein</fullName>
    </submittedName>
</protein>
<dbReference type="EMBL" id="CM047904">
    <property type="protein sequence ID" value="KAJ0091279.1"/>
    <property type="molecule type" value="Genomic_DNA"/>
</dbReference>
<sequence length="178" mass="19893">MAKLKPFLLLLFFFTVCGEYTSASKDEACRDFYAKYTNYQTKLSLVFRDSENDTVVAASEALDLMKNEQVHAIIGPQTSSQAKFVIELGAKANVPIISFSATSPSLSPTNTNFFIRTTHDDSFQVKALAAIVKAYGWKNVIPIHEDSEYGNGLIPYLMDAFQEVNTRVPLCECHFTKI</sequence>
<keyword evidence="2" id="KW-1185">Reference proteome</keyword>
<comment type="caution">
    <text evidence="1">The sequence shown here is derived from an EMBL/GenBank/DDBJ whole genome shotgun (WGS) entry which is preliminary data.</text>
</comment>
<name>A0ACC1AX69_9ROSI</name>
<reference evidence="2" key="1">
    <citation type="journal article" date="2023" name="G3 (Bethesda)">
        <title>Genome assembly and association tests identify interacting loci associated with vigor, precocity, and sex in interspecific pistachio rootstocks.</title>
        <authorList>
            <person name="Palmer W."/>
            <person name="Jacygrad E."/>
            <person name="Sagayaradj S."/>
            <person name="Cavanaugh K."/>
            <person name="Han R."/>
            <person name="Bertier L."/>
            <person name="Beede B."/>
            <person name="Kafkas S."/>
            <person name="Golino D."/>
            <person name="Preece J."/>
            <person name="Michelmore R."/>
        </authorList>
    </citation>
    <scope>NUCLEOTIDE SEQUENCE [LARGE SCALE GENOMIC DNA]</scope>
</reference>